<feature type="compositionally biased region" description="Basic and acidic residues" evidence="1">
    <location>
        <begin position="70"/>
        <end position="83"/>
    </location>
</feature>
<name>A0A5C5XQC8_9BACT</name>
<feature type="compositionally biased region" description="Polar residues" evidence="1">
    <location>
        <begin position="38"/>
        <end position="48"/>
    </location>
</feature>
<evidence type="ECO:0000256" key="1">
    <source>
        <dbReference type="SAM" id="MobiDB-lite"/>
    </source>
</evidence>
<accession>A0A5C5XQC8</accession>
<evidence type="ECO:0000313" key="2">
    <source>
        <dbReference type="EMBL" id="TWT64848.1"/>
    </source>
</evidence>
<evidence type="ECO:0000313" key="3">
    <source>
        <dbReference type="Proteomes" id="UP000318053"/>
    </source>
</evidence>
<reference evidence="2 3" key="1">
    <citation type="submission" date="2019-02" db="EMBL/GenBank/DDBJ databases">
        <title>Deep-cultivation of Planctomycetes and their phenomic and genomic characterization uncovers novel biology.</title>
        <authorList>
            <person name="Wiegand S."/>
            <person name="Jogler M."/>
            <person name="Boedeker C."/>
            <person name="Pinto D."/>
            <person name="Vollmers J."/>
            <person name="Rivas-Marin E."/>
            <person name="Kohn T."/>
            <person name="Peeters S.H."/>
            <person name="Heuer A."/>
            <person name="Rast P."/>
            <person name="Oberbeckmann S."/>
            <person name="Bunk B."/>
            <person name="Jeske O."/>
            <person name="Meyerdierks A."/>
            <person name="Storesund J.E."/>
            <person name="Kallscheuer N."/>
            <person name="Luecker S."/>
            <person name="Lage O.M."/>
            <person name="Pohl T."/>
            <person name="Merkel B.J."/>
            <person name="Hornburger P."/>
            <person name="Mueller R.-W."/>
            <person name="Bruemmer F."/>
            <person name="Labrenz M."/>
            <person name="Spormann A.M."/>
            <person name="Op Den Camp H."/>
            <person name="Overmann J."/>
            <person name="Amann R."/>
            <person name="Jetten M.S.M."/>
            <person name="Mascher T."/>
            <person name="Medema M.H."/>
            <person name="Devos D.P."/>
            <person name="Kaster A.-K."/>
            <person name="Ovreas L."/>
            <person name="Rohde M."/>
            <person name="Galperin M.Y."/>
            <person name="Jogler C."/>
        </authorList>
    </citation>
    <scope>NUCLEOTIDE SEQUENCE [LARGE SCALE GENOMIC DNA]</scope>
    <source>
        <strain evidence="2 3">CA85</strain>
    </source>
</reference>
<dbReference type="Proteomes" id="UP000318053">
    <property type="component" value="Unassembled WGS sequence"/>
</dbReference>
<protein>
    <submittedName>
        <fullName evidence="2">Uncharacterized protein</fullName>
    </submittedName>
</protein>
<keyword evidence="3" id="KW-1185">Reference proteome</keyword>
<sequence>MNHRCREPQPQCDQNRPRRPSRRDDRMNRRKIRPMRSALNSFRFSSQRRGAEHAEVKSRTHQHWPLRSLRLCDRNPHPRHPDEESYQSTSRVPEGHSTLFSEPMLASLNRRPMTAESMSCQLSRTTSTPLINLSSRRQWSRVNANPVLMAAEVRVAGGNLVFIHKTGSPVSLSDRNLRFVIRSRCSIHPAPMRACPA</sequence>
<comment type="caution">
    <text evidence="2">The sequence shown here is derived from an EMBL/GenBank/DDBJ whole genome shotgun (WGS) entry which is preliminary data.</text>
</comment>
<dbReference type="EMBL" id="SJPK01000009">
    <property type="protein sequence ID" value="TWT64848.1"/>
    <property type="molecule type" value="Genomic_DNA"/>
</dbReference>
<proteinExistence type="predicted"/>
<feature type="compositionally biased region" description="Basic and acidic residues" evidence="1">
    <location>
        <begin position="49"/>
        <end position="58"/>
    </location>
</feature>
<organism evidence="2 3">
    <name type="scientific">Allorhodopirellula solitaria</name>
    <dbReference type="NCBI Taxonomy" id="2527987"/>
    <lineage>
        <taxon>Bacteria</taxon>
        <taxon>Pseudomonadati</taxon>
        <taxon>Planctomycetota</taxon>
        <taxon>Planctomycetia</taxon>
        <taxon>Pirellulales</taxon>
        <taxon>Pirellulaceae</taxon>
        <taxon>Allorhodopirellula</taxon>
    </lineage>
</organism>
<gene>
    <name evidence="2" type="ORF">CA85_36330</name>
</gene>
<feature type="region of interest" description="Disordered" evidence="1">
    <location>
        <begin position="1"/>
        <end position="96"/>
    </location>
</feature>
<dbReference type="AlphaFoldDB" id="A0A5C5XQC8"/>